<dbReference type="InterPro" id="IPR034151">
    <property type="entry name" value="TOPRIM_DnaG_bac"/>
</dbReference>
<dbReference type="SUPFAM" id="SSF57783">
    <property type="entry name" value="Zinc beta-ribbon"/>
    <property type="match status" value="1"/>
</dbReference>
<dbReference type="SMART" id="SM00400">
    <property type="entry name" value="ZnF_CHCC"/>
    <property type="match status" value="1"/>
</dbReference>
<keyword evidence="1" id="KW-0479">Metal-binding</keyword>
<feature type="domain" description="Reverse transcriptase" evidence="5">
    <location>
        <begin position="616"/>
        <end position="892"/>
    </location>
</feature>
<dbReference type="InterPro" id="IPR050219">
    <property type="entry name" value="DnaG_primase"/>
</dbReference>
<gene>
    <name evidence="6" type="ORF">PCA20602_04249</name>
</gene>
<evidence type="ECO:0000313" key="6">
    <source>
        <dbReference type="EMBL" id="VVE42772.1"/>
    </source>
</evidence>
<keyword evidence="7" id="KW-1185">Reference proteome</keyword>
<keyword evidence="3" id="KW-0862">Zinc</keyword>
<sequence>MDRYNIGDLLTKVPLEDVALRLGMQIERRGAQTRSLCPFHQDTRPSLNLFTADGNSSAHYHCFACGAHGNAIELVKQVQGVEFLPAVQWIAQQFGIQSPRNQPSPQAQREATSEIALNFALRIFNERHDNKRFETWCEARAFDADFLHGQGLRCITRGVLVDGLRAKNLGEQAELIDGLEGLGLIKRLRSTSKADQLKLDLSDQFQDCFHDGRVVIPIRNTNVKRPEVVGFAGRALLNVPPEGVPKYLLTSGFEKSKHLFNASVAFAALTDNLKNERPATLYLVEGFLDALRLQALGHNSVALMGISLGKGQFELLRKFSEDQPSTSAPLTFCIFLDNDPAGFGGTERLVRELMGLTGVNLRWVGMPWRTQPALGKDPDSSLRDFKSHEDVATWLQRYDLPAEAALLVAALGSQDTSELQDQRWGQLAASVRERAVFRTALAVKKIHGRRSSDEMVKRLEHIPPWAWANELQQVLSSKEGGKPYLGRSLFLDGEYERAALARTLAYHGARRGELPCDEEVWLTLGGNARLFDQIALNRLRATIGGPDTHWRQAAPYDAVNLPRKLAFGTVLNDPRRKVMPHPADLHLQQLLLNELLTQRHDRLSASGQTFSASIPAVRWYASRQEVMVTGPFASLNEPDLELGEPATLSFGYQIDMDVLEGDKAPSDQGMFRPFGQCWREFMANLAEQCHAIGPRVHVLRLDAERYYDAIQRYVVRDALLQPLRRALAIGGVPQDFANVLGLNDVADPAERDVALERLFSDLLFGYEFRDPQRDGSTKRGDEAIGIPQGPVLSAYIGTIALFPVDDAARQFMRRTAQPGTDGLLRPRAGYARYVDDIVLFADSEALLTELRETLQSTAAKLSITLIQKGDRVRTGSPTQVMRQLNEGRGLAASVPAWEPPLMGDGEAGWGLGEDMPTVDRQCALKMLRHPALMASPERIEAQVKAAMLAPDLRPNDLGLCARWLWWQVTAEQDDAQLGRDGVAVWRRFWELWDNVCEGHDWADAFKLRGYHWLYAVEGLDKLLDPNPWQENDQTLTELPKNRVKRQRLAVVVCQVGFFDAVRPAENFSHVRRRARLVARKARRLAGTPAARHFVEAQHGTSVTAIEWLCLAAERISAVTEDDGVRDPLASIKDRNIEAPSIDLGDRLALDVCQHLGSEKGHGRTGHIGDDALALAIDFVLSCVPRSSGLDALSRFPNLLVGLADDKRPQLIPHLPVAKETVTSLYAVDAPIPGSGRHIYRYSVPPSPVTAQSFVKVVLNAHTTIESAFESLGFEPVKCATDKLAVDRSSGALDLNAPEENDTPTTLRAARLFEALLVIHRTLAPENDQCVYVPFRPQLFTSSDGEQNVLRLLAEPVDCKVLGVNAWFHDHDDRVRTVNVPKTNANLWRVGWAVADVLGVAGDMAGETGHRDEQWADEEVGPDELPDAQAASQRALIENYVLRQQLRKLQGAYISEAQIDATSASTDKTALPSTVTRALTLLRSFPADQPLDQQVRHLIIVEAETRAMALRLQMRGGGDLRKVLHQVFPEVLTRLPLWALQGLQLEQASTHVGALRPELALMLALYKALDQALSPRANIKAPAPPLRVALALAATGIGLRGSVAALWGLTAQQGSNRMPERLNIPVTWDIPDMARLDPQHDYSAMRKWLQDADWPSLCRASPWHWMLALIGLLDANFPQAFDVLELKQVYSQLSAWQSEPGGPDEADEPWPFDALPRFTSQRCDALITTLPCALRKLDELLGLRVVRQQAQQFRRNPHSDEFTDASNASWQISKPQFTSLGTDGVEKQQNGRRLLSVWSETRSIAGDDLVAVHTLDFKLGQWKLSASVGDDLERINAVPAEPAVSDAKPVSDVPASENTRAMSWDPNDAVNQSVGAEDSIESARRIEAEVIAAEFSAQQVMSRKMRSTRSESSDPENERASSHFRVALFQWRVDDSYKHPIAEVGLGGLPLGKSAREELRSLLNDGDLLDVDRAAKRGSESRWAKHISVVSWPEHRRRVLIGEALKACHELGVHLLVLPEVSIRSDTIDWLKDELRSRYKGLAVLAGTFREFSSHDELQHLQEKLTLLWKPDDNLSQQFGLDPESATIQFQRAKKYRAVAAHELFRPSRSALAPLYTEDNVLSELSAIKREEWSGSQINALINALVHESPNLRYCMELICSELFLLTSPANRRPLVQEFARMMKLFFGSSAGAEDSVSKDIRAIGEWLSVVQAHRERRSVLLVPACTSRSNDYWHAGQASVLASGTATVFCNAVHTGIRGGSCFIGIDSVARHSEQPGVVHLLTPYHGWQRGILQANGQGALSERDQALVVVDLDPIHVVSGKPRPQLLPEPMSLVAYLPVVEVMDRAQNAKGMSKAMRQPNQSTGQMISAWKDETKCARSEALFHAEIFPDNGSGPRSPDHFFKALSDLRQDYAQGVQTPDSRKKLDVFSAYFSDPGAVRERFSAWQNDRHQQPGFKASGPNSEPAWLDFLVADLTCKGTIPTIEVPPWLSPPSGGSGTNIGDAK</sequence>
<name>A0ABY6W9E4_9BURK</name>
<feature type="region of interest" description="Disordered" evidence="4">
    <location>
        <begin position="2486"/>
        <end position="2505"/>
    </location>
</feature>
<accession>A0ABY6W9E4</accession>
<reference evidence="6 7" key="1">
    <citation type="submission" date="2019-08" db="EMBL/GenBank/DDBJ databases">
        <authorList>
            <person name="Peeters C."/>
        </authorList>
    </citation>
    <scope>NUCLEOTIDE SEQUENCE [LARGE SCALE GENOMIC DNA]</scope>
    <source>
        <strain evidence="6 7">LMG 20602</strain>
    </source>
</reference>
<proteinExistence type="predicted"/>
<protein>
    <submittedName>
        <fullName evidence="6">DNA primase</fullName>
    </submittedName>
</protein>
<dbReference type="Pfam" id="PF13155">
    <property type="entry name" value="Toprim_2"/>
    <property type="match status" value="1"/>
</dbReference>
<evidence type="ECO:0000256" key="4">
    <source>
        <dbReference type="SAM" id="MobiDB-lite"/>
    </source>
</evidence>
<evidence type="ECO:0000256" key="3">
    <source>
        <dbReference type="ARBA" id="ARBA00022833"/>
    </source>
</evidence>
<keyword evidence="2" id="KW-0863">Zinc-finger</keyword>
<dbReference type="PROSITE" id="PS50878">
    <property type="entry name" value="RT_POL"/>
    <property type="match status" value="1"/>
</dbReference>
<dbReference type="PANTHER" id="PTHR30313">
    <property type="entry name" value="DNA PRIMASE"/>
    <property type="match status" value="1"/>
</dbReference>
<organism evidence="6 7">
    <name type="scientific">Pandoraea capi</name>
    <dbReference type="NCBI Taxonomy" id="2508286"/>
    <lineage>
        <taxon>Bacteria</taxon>
        <taxon>Pseudomonadati</taxon>
        <taxon>Pseudomonadota</taxon>
        <taxon>Betaproteobacteria</taxon>
        <taxon>Burkholderiales</taxon>
        <taxon>Burkholderiaceae</taxon>
        <taxon>Pandoraea</taxon>
    </lineage>
</organism>
<dbReference type="CDD" id="cd01646">
    <property type="entry name" value="RT_Bac_retron_I"/>
    <property type="match status" value="1"/>
</dbReference>
<dbReference type="InterPro" id="IPR002694">
    <property type="entry name" value="Znf_CHC2"/>
</dbReference>
<dbReference type="PANTHER" id="PTHR30313:SF2">
    <property type="entry name" value="DNA PRIMASE"/>
    <property type="match status" value="1"/>
</dbReference>
<dbReference type="Gene3D" id="3.40.1360.10">
    <property type="match status" value="1"/>
</dbReference>
<dbReference type="RefSeq" id="WP_150722869.1">
    <property type="nucleotide sequence ID" value="NZ_CABPRV010000012.1"/>
</dbReference>
<feature type="region of interest" description="Disordered" evidence="4">
    <location>
        <begin position="1842"/>
        <end position="1869"/>
    </location>
</feature>
<dbReference type="InterPro" id="IPR036977">
    <property type="entry name" value="DNA_primase_Znf_CHC2"/>
</dbReference>
<evidence type="ECO:0000259" key="5">
    <source>
        <dbReference type="PROSITE" id="PS50878"/>
    </source>
</evidence>
<dbReference type="SUPFAM" id="SSF56731">
    <property type="entry name" value="DNA primase core"/>
    <property type="match status" value="1"/>
</dbReference>
<dbReference type="Pfam" id="PF01807">
    <property type="entry name" value="Zn_ribbon_DnaG"/>
    <property type="match status" value="1"/>
</dbReference>
<dbReference type="CDD" id="cd03364">
    <property type="entry name" value="TOPRIM_DnaG_primases"/>
    <property type="match status" value="1"/>
</dbReference>
<dbReference type="Gene3D" id="3.90.580.10">
    <property type="entry name" value="Zinc finger, CHC2-type domain"/>
    <property type="match status" value="1"/>
</dbReference>
<dbReference type="EMBL" id="CABPRV010000012">
    <property type="protein sequence ID" value="VVE42772.1"/>
    <property type="molecule type" value="Genomic_DNA"/>
</dbReference>
<evidence type="ECO:0000256" key="2">
    <source>
        <dbReference type="ARBA" id="ARBA00022771"/>
    </source>
</evidence>
<dbReference type="InterPro" id="IPR000477">
    <property type="entry name" value="RT_dom"/>
</dbReference>
<evidence type="ECO:0000256" key="1">
    <source>
        <dbReference type="ARBA" id="ARBA00022723"/>
    </source>
</evidence>
<comment type="caution">
    <text evidence="6">The sequence shown here is derived from an EMBL/GenBank/DDBJ whole genome shotgun (WGS) entry which is preliminary data.</text>
</comment>
<evidence type="ECO:0000313" key="7">
    <source>
        <dbReference type="Proteomes" id="UP000366065"/>
    </source>
</evidence>
<dbReference type="Proteomes" id="UP000366065">
    <property type="component" value="Unassembled WGS sequence"/>
</dbReference>